<dbReference type="STRING" id="1519643.SAMN06295933_0330"/>
<feature type="domain" description="4Fe-4S ferredoxin-type" evidence="4">
    <location>
        <begin position="61"/>
        <end position="89"/>
    </location>
</feature>
<keyword evidence="2" id="KW-0408">Iron</keyword>
<dbReference type="EMBL" id="FWZU01000001">
    <property type="protein sequence ID" value="SME89722.1"/>
    <property type="molecule type" value="Genomic_DNA"/>
</dbReference>
<dbReference type="InterPro" id="IPR002586">
    <property type="entry name" value="CobQ/CobB/MinD/ParA_Nub-bd_dom"/>
</dbReference>
<dbReference type="AlphaFoldDB" id="A0A1X7C4H0"/>
<sequence>MRIAIASGKGGTGKTTVAVNFAAYLDSIGTKVSFTDCDVEEPNAHFFLKPELGPEKEEFIPVPVVDEDKCIGESCRKCIQLCRFKSLIWMVDSVMVFAELCHGCGLCDLACPADAIGEGRRTIGTTSFGKSGNIDFTSGLLRIGEAMSPPLIKAVKKISPKAEINIYDCPPGTSCPVVTSIEDADFVVLVTEPTPFGLHDLDLAVQLLDTLKQPYGVIINRSGMGDDRVEKYLAEKEIPLLGTLPHSREAAAIYSGGGLLYEAIPGFKDEFAKIWSSIQILSNGAR</sequence>
<organism evidence="5 6">
    <name type="scientific">Desulfovibrio gilichinskyi</name>
    <dbReference type="NCBI Taxonomy" id="1519643"/>
    <lineage>
        <taxon>Bacteria</taxon>
        <taxon>Pseudomonadati</taxon>
        <taxon>Thermodesulfobacteriota</taxon>
        <taxon>Desulfovibrionia</taxon>
        <taxon>Desulfovibrionales</taxon>
        <taxon>Desulfovibrionaceae</taxon>
        <taxon>Desulfovibrio</taxon>
    </lineage>
</organism>
<dbReference type="PANTHER" id="PTHR43063">
    <property type="entry name" value="4FE-4S CLUSTER CONTAINING PARA FAMILY ATPASE PROTEIN"/>
    <property type="match status" value="1"/>
</dbReference>
<dbReference type="Gene3D" id="3.40.50.300">
    <property type="entry name" value="P-loop containing nucleotide triphosphate hydrolases"/>
    <property type="match status" value="1"/>
</dbReference>
<evidence type="ECO:0000313" key="6">
    <source>
        <dbReference type="Proteomes" id="UP000192906"/>
    </source>
</evidence>
<protein>
    <submittedName>
        <fullName evidence="5">MinD superfamily P-loop ATPase, contains an inserted ferredoxin domain</fullName>
    </submittedName>
</protein>
<dbReference type="Pfam" id="PF00037">
    <property type="entry name" value="Fer4"/>
    <property type="match status" value="1"/>
</dbReference>
<dbReference type="PROSITE" id="PS51379">
    <property type="entry name" value="4FE4S_FER_2"/>
    <property type="match status" value="2"/>
</dbReference>
<dbReference type="Proteomes" id="UP000192906">
    <property type="component" value="Unassembled WGS sequence"/>
</dbReference>
<accession>A0A1X7C4H0</accession>
<keyword evidence="1" id="KW-0479">Metal-binding</keyword>
<reference evidence="6" key="1">
    <citation type="submission" date="2017-04" db="EMBL/GenBank/DDBJ databases">
        <authorList>
            <person name="Varghese N."/>
            <person name="Submissions S."/>
        </authorList>
    </citation>
    <scope>NUCLEOTIDE SEQUENCE [LARGE SCALE GENOMIC DNA]</scope>
    <source>
        <strain evidence="6">K3S</strain>
    </source>
</reference>
<dbReference type="GO" id="GO:0051536">
    <property type="term" value="F:iron-sulfur cluster binding"/>
    <property type="evidence" value="ECO:0007669"/>
    <property type="project" value="UniProtKB-KW"/>
</dbReference>
<dbReference type="PROSITE" id="PS00198">
    <property type="entry name" value="4FE4S_FER_1"/>
    <property type="match status" value="1"/>
</dbReference>
<evidence type="ECO:0000256" key="2">
    <source>
        <dbReference type="ARBA" id="ARBA00023004"/>
    </source>
</evidence>
<evidence type="ECO:0000256" key="3">
    <source>
        <dbReference type="ARBA" id="ARBA00023014"/>
    </source>
</evidence>
<dbReference type="OrthoDB" id="9778602at2"/>
<dbReference type="SUPFAM" id="SSF52540">
    <property type="entry name" value="P-loop containing nucleoside triphosphate hydrolases"/>
    <property type="match status" value="1"/>
</dbReference>
<evidence type="ECO:0000259" key="4">
    <source>
        <dbReference type="PROSITE" id="PS51379"/>
    </source>
</evidence>
<dbReference type="SUPFAM" id="SSF54862">
    <property type="entry name" value="4Fe-4S ferredoxins"/>
    <property type="match status" value="1"/>
</dbReference>
<dbReference type="InterPro" id="IPR017896">
    <property type="entry name" value="4Fe4S_Fe-S-bd"/>
</dbReference>
<keyword evidence="6" id="KW-1185">Reference proteome</keyword>
<dbReference type="RefSeq" id="WP_085097349.1">
    <property type="nucleotide sequence ID" value="NZ_FWZU01000001.1"/>
</dbReference>
<feature type="domain" description="4Fe-4S ferredoxin-type" evidence="4">
    <location>
        <begin position="92"/>
        <end position="121"/>
    </location>
</feature>
<proteinExistence type="predicted"/>
<keyword evidence="3" id="KW-0411">Iron-sulfur</keyword>
<dbReference type="Gene3D" id="3.30.70.20">
    <property type="match status" value="1"/>
</dbReference>
<dbReference type="PANTHER" id="PTHR43063:SF1">
    <property type="entry name" value="4FE-4S CLUSTER CONTAINING PARA FAMILY ATPASE PROTEIN"/>
    <property type="match status" value="1"/>
</dbReference>
<gene>
    <name evidence="5" type="ORF">SAMN06295933_0330</name>
</gene>
<dbReference type="InterPro" id="IPR027417">
    <property type="entry name" value="P-loop_NTPase"/>
</dbReference>
<dbReference type="Pfam" id="PF01656">
    <property type="entry name" value="CbiA"/>
    <property type="match status" value="1"/>
</dbReference>
<evidence type="ECO:0000256" key="1">
    <source>
        <dbReference type="ARBA" id="ARBA00022723"/>
    </source>
</evidence>
<dbReference type="GO" id="GO:0046872">
    <property type="term" value="F:metal ion binding"/>
    <property type="evidence" value="ECO:0007669"/>
    <property type="project" value="UniProtKB-KW"/>
</dbReference>
<evidence type="ECO:0000313" key="5">
    <source>
        <dbReference type="EMBL" id="SME89722.1"/>
    </source>
</evidence>
<dbReference type="InterPro" id="IPR017900">
    <property type="entry name" value="4Fe4S_Fe_S_CS"/>
</dbReference>
<name>A0A1X7C4H0_9BACT</name>